<proteinExistence type="predicted"/>
<gene>
    <name evidence="1" type="ORF">Pint_23397</name>
</gene>
<dbReference type="EMBL" id="CM047741">
    <property type="protein sequence ID" value="KAJ0038660.1"/>
    <property type="molecule type" value="Genomic_DNA"/>
</dbReference>
<name>A0ACC0YKW1_9ROSI</name>
<evidence type="ECO:0000313" key="2">
    <source>
        <dbReference type="Proteomes" id="UP001163603"/>
    </source>
</evidence>
<protein>
    <submittedName>
        <fullName evidence="1">Uncharacterized protein</fullName>
    </submittedName>
</protein>
<comment type="caution">
    <text evidence="1">The sequence shown here is derived from an EMBL/GenBank/DDBJ whole genome shotgun (WGS) entry which is preliminary data.</text>
</comment>
<sequence>MNIMKKKLSLSAIMFFFFFTFPVAMVCSDHAMDGLKNYKQLELPGVLGPESIAFDCNDKWPLCRCFRWQREVCDGSTNPSDEPTCGRALGLKFNPESCDLFIADAYFGLMVVGPNGGQAQQLVASAEGVPFRFTNALDIDSKTGLVYFTDSSIIYQRREYILAVIGGDRTGRLLKYDPHSKEVTVMFKGLAFPNGVALSKDNSFLLVAESTKFQVLRFWLQGSTIYSPQVFVRLPRFPDNIRTNNEGEFWVALNSARGKIRRSKDTELDSKTVRGRYDNDPVGVKIDWEGKIVKVLHGNDGAALDSVSEVEEHGGNLFMGSSVKPYVGVMEV</sequence>
<organism evidence="1 2">
    <name type="scientific">Pistacia integerrima</name>
    <dbReference type="NCBI Taxonomy" id="434235"/>
    <lineage>
        <taxon>Eukaryota</taxon>
        <taxon>Viridiplantae</taxon>
        <taxon>Streptophyta</taxon>
        <taxon>Embryophyta</taxon>
        <taxon>Tracheophyta</taxon>
        <taxon>Spermatophyta</taxon>
        <taxon>Magnoliopsida</taxon>
        <taxon>eudicotyledons</taxon>
        <taxon>Gunneridae</taxon>
        <taxon>Pentapetalae</taxon>
        <taxon>rosids</taxon>
        <taxon>malvids</taxon>
        <taxon>Sapindales</taxon>
        <taxon>Anacardiaceae</taxon>
        <taxon>Pistacia</taxon>
    </lineage>
</organism>
<reference evidence="2" key="1">
    <citation type="journal article" date="2023" name="G3 (Bethesda)">
        <title>Genome assembly and association tests identify interacting loci associated with vigor, precocity, and sex in interspecific pistachio rootstocks.</title>
        <authorList>
            <person name="Palmer W."/>
            <person name="Jacygrad E."/>
            <person name="Sagayaradj S."/>
            <person name="Cavanaugh K."/>
            <person name="Han R."/>
            <person name="Bertier L."/>
            <person name="Beede B."/>
            <person name="Kafkas S."/>
            <person name="Golino D."/>
            <person name="Preece J."/>
            <person name="Michelmore R."/>
        </authorList>
    </citation>
    <scope>NUCLEOTIDE SEQUENCE [LARGE SCALE GENOMIC DNA]</scope>
</reference>
<evidence type="ECO:0000313" key="1">
    <source>
        <dbReference type="EMBL" id="KAJ0038660.1"/>
    </source>
</evidence>
<dbReference type="Proteomes" id="UP001163603">
    <property type="component" value="Chromosome 6"/>
</dbReference>
<keyword evidence="2" id="KW-1185">Reference proteome</keyword>
<accession>A0ACC0YKW1</accession>